<name>A0ACD5HKE3_9PROT</name>
<accession>A0ACD5HKE3</accession>
<organism evidence="1 2">
    <name type="scientific">Acidithiobacillus montserratensis</name>
    <dbReference type="NCBI Taxonomy" id="2729135"/>
    <lineage>
        <taxon>Bacteria</taxon>
        <taxon>Pseudomonadati</taxon>
        <taxon>Pseudomonadota</taxon>
        <taxon>Acidithiobacillia</taxon>
        <taxon>Acidithiobacillales</taxon>
        <taxon>Acidithiobacillaceae</taxon>
        <taxon>Acidithiobacillus</taxon>
    </lineage>
</organism>
<gene>
    <name evidence="1" type="ORF">HHS34_006560</name>
</gene>
<dbReference type="EMBL" id="CP127526">
    <property type="protein sequence ID" value="XRI74853.1"/>
    <property type="molecule type" value="Genomic_DNA"/>
</dbReference>
<sequence>MKNYQVDITIIGSGPGGYRAAVLGALRGRKVAIVESATWGGTCLNRGCVPKKDWHETAKWIEQSRHYAQRGVVGPDLAGDMTQAWEHQHQVVKTVRSSYVDYLKRLGVQLLDGLGSFQDPRTIVVRGQDGETQQIQTRYSIIATGSTPALPRGIQTVPGKVLTSDMLYDDAAPAGKRVILIGGGVIGTEFAYIFRQLGKEVQWLVNSPSLSHTRYSPQAKDTLKAALHTLDIQAQEHFRVSRIEEDARGVSVFAEDGRQVQGDWVLLATGRHAFTQGLGLENTAVHLDEQGFVETDTYLETAEPGIFALGDVVGPIMNANQAMSDAQIIVHNLLSEEKTARNPAWVPELVYSAVELARIGLDEDTAEDEGFEPAVGFAAFETSPRALGQDDTAGFVRLLADMDSGELLGGEIVGRDAGELIHLLANSGDREEALRRIAETRVNHPSRAEELVNATETLAARWGLEAQIFGAGESADAL</sequence>
<evidence type="ECO:0000313" key="2">
    <source>
        <dbReference type="Proteomes" id="UP001195965"/>
    </source>
</evidence>
<protein>
    <submittedName>
        <fullName evidence="1">NAD(P)/FAD-dependent oxidoreductase</fullName>
        <ecNumber evidence="1">1.-.-.-</ecNumber>
    </submittedName>
</protein>
<keyword evidence="1" id="KW-0560">Oxidoreductase</keyword>
<dbReference type="EC" id="1.-.-.-" evidence="1"/>
<evidence type="ECO:0000313" key="1">
    <source>
        <dbReference type="EMBL" id="XRI74853.1"/>
    </source>
</evidence>
<keyword evidence="2" id="KW-1185">Reference proteome</keyword>
<reference evidence="1 2" key="1">
    <citation type="journal article" date="2021" name="ISME J.">
        <title>Genomic evolution of the class Acidithiobacillia: deep-branching Proteobacteria living in extreme acidic conditions.</title>
        <authorList>
            <person name="Moya-Beltran A."/>
            <person name="Beard S."/>
            <person name="Rojas-Villalobos C."/>
            <person name="Issotta F."/>
            <person name="Gallardo Y."/>
            <person name="Ulloa R."/>
            <person name="Giaveno A."/>
            <person name="Degli Esposti M."/>
            <person name="Johnson D.B."/>
            <person name="Quatrini R."/>
        </authorList>
    </citation>
    <scope>NUCLEOTIDE SEQUENCE [LARGE SCALE GENOMIC DNA]</scope>
    <source>
        <strain evidence="1 2">GG1-14</strain>
    </source>
</reference>
<proteinExistence type="predicted"/>
<dbReference type="Proteomes" id="UP001195965">
    <property type="component" value="Chromosome"/>
</dbReference>